<evidence type="ECO:0000313" key="3">
    <source>
        <dbReference type="Proteomes" id="UP000252415"/>
    </source>
</evidence>
<evidence type="ECO:0000256" key="1">
    <source>
        <dbReference type="SAM" id="MobiDB-lite"/>
    </source>
</evidence>
<protein>
    <submittedName>
        <fullName evidence="2">Uncharacterized protein</fullName>
    </submittedName>
</protein>
<sequence>MSEEKANQQITKSGPQAAASEAGANFRAGGQKLLAFTLMLTVPIALSGCNTESTEECYDYDDNNYCDDDGSSTYYISNGKKHKKSSSYSSGSSSSKGFGSSGISGSSGG</sequence>
<proteinExistence type="predicted"/>
<dbReference type="EMBL" id="QPJD01000010">
    <property type="protein sequence ID" value="RCW45574.1"/>
    <property type="molecule type" value="Genomic_DNA"/>
</dbReference>
<dbReference type="AlphaFoldDB" id="A0A368VU65"/>
<reference evidence="2 3" key="1">
    <citation type="submission" date="2018-07" db="EMBL/GenBank/DDBJ databases">
        <title>Genomic Encyclopedia of Type Strains, Phase III (KMG-III): the genomes of soil and plant-associated and newly described type strains.</title>
        <authorList>
            <person name="Whitman W."/>
        </authorList>
    </citation>
    <scope>NUCLEOTIDE SEQUENCE [LARGE SCALE GENOMIC DNA]</scope>
    <source>
        <strain evidence="2 3">CECT 7506</strain>
    </source>
</reference>
<accession>A0A368VU65</accession>
<dbReference type="RefSeq" id="WP_245976329.1">
    <property type="nucleotide sequence ID" value="NZ_QPJD01000010.1"/>
</dbReference>
<keyword evidence="3" id="KW-1185">Reference proteome</keyword>
<dbReference type="Proteomes" id="UP000252415">
    <property type="component" value="Unassembled WGS sequence"/>
</dbReference>
<comment type="caution">
    <text evidence="2">The sequence shown here is derived from an EMBL/GenBank/DDBJ whole genome shotgun (WGS) entry which is preliminary data.</text>
</comment>
<feature type="compositionally biased region" description="Gly residues" evidence="1">
    <location>
        <begin position="99"/>
        <end position="109"/>
    </location>
</feature>
<evidence type="ECO:0000313" key="2">
    <source>
        <dbReference type="EMBL" id="RCW45574.1"/>
    </source>
</evidence>
<feature type="compositionally biased region" description="Low complexity" evidence="1">
    <location>
        <begin position="86"/>
        <end position="98"/>
    </location>
</feature>
<gene>
    <name evidence="2" type="ORF">DFP97_110164</name>
</gene>
<organism evidence="2 3">
    <name type="scientific">Paenibacillus prosopidis</name>
    <dbReference type="NCBI Taxonomy" id="630520"/>
    <lineage>
        <taxon>Bacteria</taxon>
        <taxon>Bacillati</taxon>
        <taxon>Bacillota</taxon>
        <taxon>Bacilli</taxon>
        <taxon>Bacillales</taxon>
        <taxon>Paenibacillaceae</taxon>
        <taxon>Paenibacillus</taxon>
    </lineage>
</organism>
<name>A0A368VU65_9BACL</name>
<feature type="region of interest" description="Disordered" evidence="1">
    <location>
        <begin position="79"/>
        <end position="109"/>
    </location>
</feature>
<feature type="region of interest" description="Disordered" evidence="1">
    <location>
        <begin position="1"/>
        <end position="21"/>
    </location>
</feature>